<feature type="domain" description="MINDY deubiquitinase" evidence="2">
    <location>
        <begin position="415"/>
        <end position="727"/>
    </location>
</feature>
<accession>A0A0C4EDZ6</accession>
<name>A0A0C4EDZ6_MAGP6</name>
<dbReference type="InterPro" id="IPR033979">
    <property type="entry name" value="MINDY_domain"/>
</dbReference>
<dbReference type="eggNOG" id="KOG2427">
    <property type="taxonomic scope" value="Eukaryota"/>
</dbReference>
<keyword evidence="5" id="KW-1185">Reference proteome</keyword>
<dbReference type="GO" id="GO:0005829">
    <property type="term" value="C:cytosol"/>
    <property type="evidence" value="ECO:0007669"/>
    <property type="project" value="TreeGrafter"/>
</dbReference>
<evidence type="ECO:0000259" key="2">
    <source>
        <dbReference type="Pfam" id="PF04424"/>
    </source>
</evidence>
<dbReference type="OrthoDB" id="10261212at2759"/>
<sequence length="808" mass="87243">MVTRKPVPDNDSLDSPMTNRPRPQDERRPTWLETDGSDSPGDIWGADHPLPQPTSSPGLGADGGTTNTGAPAIPNSSQPSATPPGPPPVSQHSVFTAPSDENVWNDHAATPLTADRTGGSVANNTVPDALRPGPHRTETNPFKRKPTPNSVAHNGGQPVAAPLIVTVPPTPPTAPFSQLNISNDTSNNPWQPAIDDKTPRPQPLATQVAEQDELGNGVWTTGSVSADASRRPSTSNFTGSPSLISFPTEEDGSAAWDEIAAPPKPHAPVGAAEVEGYEDRHAWDEVGGNRGKGKAPEHPPPPPAKDLASSAGHGSDWNLVDNDPQLGQFSRRSTWEDFEDTPEQPAVANNAINQAIKEPKELEKTPQTTPTETLIDVSEGPQSEPQEQPGPPPPPRTSSTAAPSQAPRSVDGKAETYQIKIINWYDANANSNPRASPILVQNENGPCPLVALVNALTLTTPAGVQTALVETLRSREQISLSFLLDAVFDELMSPRRVPEDVVLPDITELYSFLKSLHTGMNVNPRFVPSAEVTKAFRRTSLTHIHPTERSDKTIPGTFEDTTEMRLYSTFSVPLIHGWLPKPGDTAYDAFKRRAAESYEDAQNLLFREEELEDRLMAMGQNEDEEVVGLTEEEQAIYQDILTIKLFLAQSGTQLTKHGLEVITAAMKPGSVVILFRNDHFSTLYRHPQTLGLFTLVTDAGYASHAEIVWESLTDTTGETAEFFSGDFRVVGGATQHQQETMGRSPRQPQHQRSVSAGGGESSAIGPSMGTINYDGAPPLSPGSEQEDRDLALAMQLQEEEDQQHPTCT</sequence>
<dbReference type="GO" id="GO:1990380">
    <property type="term" value="F:K48-linked deubiquitinase activity"/>
    <property type="evidence" value="ECO:0007669"/>
    <property type="project" value="InterPro"/>
</dbReference>
<feature type="compositionally biased region" description="Polar residues" evidence="1">
    <location>
        <begin position="734"/>
        <end position="754"/>
    </location>
</feature>
<dbReference type="GO" id="GO:0016807">
    <property type="term" value="F:cysteine-type carboxypeptidase activity"/>
    <property type="evidence" value="ECO:0007669"/>
    <property type="project" value="TreeGrafter"/>
</dbReference>
<dbReference type="AlphaFoldDB" id="A0A0C4EDZ6"/>
<dbReference type="EnsemblFungi" id="MAPG_10956T0">
    <property type="protein sequence ID" value="MAPG_10956T0"/>
    <property type="gene ID" value="MAPG_10956"/>
</dbReference>
<feature type="compositionally biased region" description="Polar residues" evidence="1">
    <location>
        <begin position="176"/>
        <end position="190"/>
    </location>
</feature>
<proteinExistence type="predicted"/>
<feature type="compositionally biased region" description="Low complexity" evidence="1">
    <location>
        <begin position="158"/>
        <end position="167"/>
    </location>
</feature>
<feature type="compositionally biased region" description="Low complexity" evidence="1">
    <location>
        <begin position="378"/>
        <end position="387"/>
    </location>
</feature>
<dbReference type="Pfam" id="PF04424">
    <property type="entry name" value="MINDY_DUB"/>
    <property type="match status" value="1"/>
</dbReference>
<reference evidence="4" key="4">
    <citation type="journal article" date="2015" name="G3 (Bethesda)">
        <title>Genome sequences of three phytopathogenic species of the Magnaporthaceae family of fungi.</title>
        <authorList>
            <person name="Okagaki L.H."/>
            <person name="Nunes C.C."/>
            <person name="Sailsbery J."/>
            <person name="Clay B."/>
            <person name="Brown D."/>
            <person name="John T."/>
            <person name="Oh Y."/>
            <person name="Young N."/>
            <person name="Fitzgerald M."/>
            <person name="Haas B.J."/>
            <person name="Zeng Q."/>
            <person name="Young S."/>
            <person name="Adiconis X."/>
            <person name="Fan L."/>
            <person name="Levin J.Z."/>
            <person name="Mitchell T.K."/>
            <person name="Okubara P.A."/>
            <person name="Farman M.L."/>
            <person name="Kohn L.M."/>
            <person name="Birren B."/>
            <person name="Ma L.-J."/>
            <person name="Dean R.A."/>
        </authorList>
    </citation>
    <scope>NUCLEOTIDE SEQUENCE</scope>
    <source>
        <strain evidence="4">ATCC 64411 / 73-15</strain>
    </source>
</reference>
<evidence type="ECO:0000313" key="4">
    <source>
        <dbReference type="EnsemblFungi" id="MAPG_10956T0"/>
    </source>
</evidence>
<evidence type="ECO:0000313" key="5">
    <source>
        <dbReference type="Proteomes" id="UP000011715"/>
    </source>
</evidence>
<dbReference type="EMBL" id="ADBL01002698">
    <property type="status" value="NOT_ANNOTATED_CDS"/>
    <property type="molecule type" value="Genomic_DNA"/>
</dbReference>
<dbReference type="GO" id="GO:0071108">
    <property type="term" value="P:protein K48-linked deubiquitination"/>
    <property type="evidence" value="ECO:0007669"/>
    <property type="project" value="TreeGrafter"/>
</dbReference>
<protein>
    <recommendedName>
        <fullName evidence="2">MINDY deubiquitinase domain-containing protein</fullName>
    </recommendedName>
</protein>
<dbReference type="InterPro" id="IPR007518">
    <property type="entry name" value="MINDY"/>
</dbReference>
<dbReference type="STRING" id="644358.A0A0C4EDZ6"/>
<dbReference type="Proteomes" id="UP000011715">
    <property type="component" value="Unassembled WGS sequence"/>
</dbReference>
<feature type="region of interest" description="Disordered" evidence="1">
    <location>
        <begin position="1"/>
        <end position="343"/>
    </location>
</feature>
<dbReference type="GO" id="GO:0004843">
    <property type="term" value="F:cysteine-type deubiquitinase activity"/>
    <property type="evidence" value="ECO:0007669"/>
    <property type="project" value="InterPro"/>
</dbReference>
<dbReference type="PANTHER" id="PTHR18063:SF6">
    <property type="entry name" value="UBIQUITIN CARBOXYL-TERMINAL HYDROLASE"/>
    <property type="match status" value="1"/>
</dbReference>
<feature type="region of interest" description="Disordered" evidence="1">
    <location>
        <begin position="356"/>
        <end position="412"/>
    </location>
</feature>
<feature type="compositionally biased region" description="Polar residues" evidence="1">
    <location>
        <begin position="218"/>
        <end position="245"/>
    </location>
</feature>
<gene>
    <name evidence="3" type="ORF">MAPG_10956</name>
</gene>
<reference evidence="5" key="2">
    <citation type="submission" date="2010-05" db="EMBL/GenBank/DDBJ databases">
        <title>The genome sequence of Magnaporthe poae strain ATCC 64411.</title>
        <authorList>
            <person name="Ma L.-J."/>
            <person name="Dead R."/>
            <person name="Young S."/>
            <person name="Zeng Q."/>
            <person name="Koehrsen M."/>
            <person name="Alvarado L."/>
            <person name="Berlin A."/>
            <person name="Chapman S.B."/>
            <person name="Chen Z."/>
            <person name="Freedman E."/>
            <person name="Gellesch M."/>
            <person name="Goldberg J."/>
            <person name="Griggs A."/>
            <person name="Gujja S."/>
            <person name="Heilman E.R."/>
            <person name="Heiman D."/>
            <person name="Hepburn T."/>
            <person name="Howarth C."/>
            <person name="Jen D."/>
            <person name="Larson L."/>
            <person name="Mehta T."/>
            <person name="Neiman D."/>
            <person name="Pearson M."/>
            <person name="Roberts A."/>
            <person name="Saif S."/>
            <person name="Shea T."/>
            <person name="Shenoy N."/>
            <person name="Sisk P."/>
            <person name="Stolte C."/>
            <person name="Sykes S."/>
            <person name="Walk T."/>
            <person name="White J."/>
            <person name="Yandava C."/>
            <person name="Haas B."/>
            <person name="Nusbaum C."/>
            <person name="Birren B."/>
        </authorList>
    </citation>
    <scope>NUCLEOTIDE SEQUENCE [LARGE SCALE GENOMIC DNA]</scope>
    <source>
        <strain evidence="5">ATCC 64411 / 73-15</strain>
    </source>
</reference>
<feature type="compositionally biased region" description="Low complexity" evidence="1">
    <location>
        <begin position="397"/>
        <end position="409"/>
    </location>
</feature>
<feature type="region of interest" description="Disordered" evidence="1">
    <location>
        <begin position="733"/>
        <end position="808"/>
    </location>
</feature>
<reference evidence="4" key="5">
    <citation type="submission" date="2015-06" db="UniProtKB">
        <authorList>
            <consortium name="EnsemblFungi"/>
        </authorList>
    </citation>
    <scope>IDENTIFICATION</scope>
    <source>
        <strain evidence="4">ATCC 64411</strain>
    </source>
</reference>
<evidence type="ECO:0000313" key="3">
    <source>
        <dbReference type="EMBL" id="KLU92009.1"/>
    </source>
</evidence>
<dbReference type="GO" id="GO:0071944">
    <property type="term" value="C:cell periphery"/>
    <property type="evidence" value="ECO:0007669"/>
    <property type="project" value="TreeGrafter"/>
</dbReference>
<dbReference type="EMBL" id="GL876978">
    <property type="protein sequence ID" value="KLU92009.1"/>
    <property type="molecule type" value="Genomic_DNA"/>
</dbReference>
<evidence type="ECO:0000256" key="1">
    <source>
        <dbReference type="SAM" id="MobiDB-lite"/>
    </source>
</evidence>
<organism evidence="4 5">
    <name type="scientific">Magnaporthiopsis poae (strain ATCC 64411 / 73-15)</name>
    <name type="common">Kentucky bluegrass fungus</name>
    <name type="synonym">Magnaporthe poae</name>
    <dbReference type="NCBI Taxonomy" id="644358"/>
    <lineage>
        <taxon>Eukaryota</taxon>
        <taxon>Fungi</taxon>
        <taxon>Dikarya</taxon>
        <taxon>Ascomycota</taxon>
        <taxon>Pezizomycotina</taxon>
        <taxon>Sordariomycetes</taxon>
        <taxon>Sordariomycetidae</taxon>
        <taxon>Magnaporthales</taxon>
        <taxon>Magnaporthaceae</taxon>
        <taxon>Magnaporthiopsis</taxon>
    </lineage>
</organism>
<reference evidence="3" key="1">
    <citation type="submission" date="2010-05" db="EMBL/GenBank/DDBJ databases">
        <title>The Genome Sequence of Magnaporthe poae strain ATCC 64411.</title>
        <authorList>
            <consortium name="The Broad Institute Genome Sequencing Platform"/>
            <consortium name="Broad Institute Genome Sequencing Center for Infectious Disease"/>
            <person name="Ma L.-J."/>
            <person name="Dead R."/>
            <person name="Young S."/>
            <person name="Zeng Q."/>
            <person name="Koehrsen M."/>
            <person name="Alvarado L."/>
            <person name="Berlin A."/>
            <person name="Chapman S.B."/>
            <person name="Chen Z."/>
            <person name="Freedman E."/>
            <person name="Gellesch M."/>
            <person name="Goldberg J."/>
            <person name="Griggs A."/>
            <person name="Gujja S."/>
            <person name="Heilman E.R."/>
            <person name="Heiman D."/>
            <person name="Hepburn T."/>
            <person name="Howarth C."/>
            <person name="Jen D."/>
            <person name="Larson L."/>
            <person name="Mehta T."/>
            <person name="Neiman D."/>
            <person name="Pearson M."/>
            <person name="Roberts A."/>
            <person name="Saif S."/>
            <person name="Shea T."/>
            <person name="Shenoy N."/>
            <person name="Sisk P."/>
            <person name="Stolte C."/>
            <person name="Sykes S."/>
            <person name="Walk T."/>
            <person name="White J."/>
            <person name="Yandava C."/>
            <person name="Haas B."/>
            <person name="Nusbaum C."/>
            <person name="Birren B."/>
        </authorList>
    </citation>
    <scope>NUCLEOTIDE SEQUENCE</scope>
    <source>
        <strain evidence="3">ATCC 64411</strain>
    </source>
</reference>
<reference evidence="3" key="3">
    <citation type="submission" date="2011-03" db="EMBL/GenBank/DDBJ databases">
        <title>Annotation of Magnaporthe poae ATCC 64411.</title>
        <authorList>
            <person name="Ma L.-J."/>
            <person name="Dead R."/>
            <person name="Young S.K."/>
            <person name="Zeng Q."/>
            <person name="Gargeya S."/>
            <person name="Fitzgerald M."/>
            <person name="Haas B."/>
            <person name="Abouelleil A."/>
            <person name="Alvarado L."/>
            <person name="Arachchi H.M."/>
            <person name="Berlin A."/>
            <person name="Brown A."/>
            <person name="Chapman S.B."/>
            <person name="Chen Z."/>
            <person name="Dunbar C."/>
            <person name="Freedman E."/>
            <person name="Gearin G."/>
            <person name="Gellesch M."/>
            <person name="Goldberg J."/>
            <person name="Griggs A."/>
            <person name="Gujja S."/>
            <person name="Heiman D."/>
            <person name="Howarth C."/>
            <person name="Larson L."/>
            <person name="Lui A."/>
            <person name="MacDonald P.J.P."/>
            <person name="Mehta T."/>
            <person name="Montmayeur A."/>
            <person name="Murphy C."/>
            <person name="Neiman D."/>
            <person name="Pearson M."/>
            <person name="Priest M."/>
            <person name="Roberts A."/>
            <person name="Saif S."/>
            <person name="Shea T."/>
            <person name="Shenoy N."/>
            <person name="Sisk P."/>
            <person name="Stolte C."/>
            <person name="Sykes S."/>
            <person name="Yandava C."/>
            <person name="Wortman J."/>
            <person name="Nusbaum C."/>
            <person name="Birren B."/>
        </authorList>
    </citation>
    <scope>NUCLEOTIDE SEQUENCE</scope>
    <source>
        <strain evidence="3">ATCC 64411</strain>
    </source>
</reference>
<dbReference type="PANTHER" id="PTHR18063">
    <property type="entry name" value="NF-E2 INDUCIBLE PROTEIN"/>
    <property type="match status" value="1"/>
</dbReference>
<dbReference type="VEuPathDB" id="FungiDB:MAPG_10956"/>